<gene>
    <name evidence="1" type="ORF">LWI29_004088</name>
</gene>
<proteinExistence type="predicted"/>
<reference evidence="1" key="1">
    <citation type="journal article" date="2022" name="Plant J.">
        <title>Strategies of tolerance reflected in two North American maple genomes.</title>
        <authorList>
            <person name="McEvoy S.L."/>
            <person name="Sezen U.U."/>
            <person name="Trouern-Trend A."/>
            <person name="McMahon S.M."/>
            <person name="Schaberg P.G."/>
            <person name="Yang J."/>
            <person name="Wegrzyn J.L."/>
            <person name="Swenson N.G."/>
        </authorList>
    </citation>
    <scope>NUCLEOTIDE SEQUENCE</scope>
    <source>
        <strain evidence="1">NS2018</strain>
    </source>
</reference>
<dbReference type="AlphaFoldDB" id="A0AA39VAI9"/>
<evidence type="ECO:0000313" key="1">
    <source>
        <dbReference type="EMBL" id="KAK0570628.1"/>
    </source>
</evidence>
<keyword evidence="2" id="KW-1185">Reference proteome</keyword>
<comment type="caution">
    <text evidence="1">The sequence shown here is derived from an EMBL/GenBank/DDBJ whole genome shotgun (WGS) entry which is preliminary data.</text>
</comment>
<accession>A0AA39VAI9</accession>
<name>A0AA39VAI9_ACESA</name>
<reference evidence="1" key="2">
    <citation type="submission" date="2023-06" db="EMBL/GenBank/DDBJ databases">
        <authorList>
            <person name="Swenson N.G."/>
            <person name="Wegrzyn J.L."/>
            <person name="Mcevoy S.L."/>
        </authorList>
    </citation>
    <scope>NUCLEOTIDE SEQUENCE</scope>
    <source>
        <strain evidence="1">NS2018</strain>
        <tissue evidence="1">Leaf</tissue>
    </source>
</reference>
<sequence length="158" mass="17413">MQRHVLETDADLLSVLGEYDKRNLDNIEFNIDVIPYAFEPPNTNLVGQTPNSNTETQPNTTRSSSVVLVDFDIVPDFEFHPDSKSNEDSDISLVDSIVEAEDAMDVNGNIDNMKLVSVSWDNVCLPKDEGGLGLHDPVALNNAANLKFCWDSKTGTSI</sequence>
<organism evidence="1 2">
    <name type="scientific">Acer saccharum</name>
    <name type="common">Sugar maple</name>
    <dbReference type="NCBI Taxonomy" id="4024"/>
    <lineage>
        <taxon>Eukaryota</taxon>
        <taxon>Viridiplantae</taxon>
        <taxon>Streptophyta</taxon>
        <taxon>Embryophyta</taxon>
        <taxon>Tracheophyta</taxon>
        <taxon>Spermatophyta</taxon>
        <taxon>Magnoliopsida</taxon>
        <taxon>eudicotyledons</taxon>
        <taxon>Gunneridae</taxon>
        <taxon>Pentapetalae</taxon>
        <taxon>rosids</taxon>
        <taxon>malvids</taxon>
        <taxon>Sapindales</taxon>
        <taxon>Sapindaceae</taxon>
        <taxon>Hippocastanoideae</taxon>
        <taxon>Acereae</taxon>
        <taxon>Acer</taxon>
    </lineage>
</organism>
<protein>
    <submittedName>
        <fullName evidence="1">Uncharacterized protein</fullName>
    </submittedName>
</protein>
<dbReference type="Proteomes" id="UP001168877">
    <property type="component" value="Unassembled WGS sequence"/>
</dbReference>
<evidence type="ECO:0000313" key="2">
    <source>
        <dbReference type="Proteomes" id="UP001168877"/>
    </source>
</evidence>
<dbReference type="EMBL" id="JAUESC010000388">
    <property type="protein sequence ID" value="KAK0570628.1"/>
    <property type="molecule type" value="Genomic_DNA"/>
</dbReference>